<evidence type="ECO:0000313" key="3">
    <source>
        <dbReference type="Proteomes" id="UP000702425"/>
    </source>
</evidence>
<dbReference type="RefSeq" id="WP_172186562.1">
    <property type="nucleotide sequence ID" value="NZ_CAWPPK010000124.1"/>
</dbReference>
<dbReference type="Proteomes" id="UP000702425">
    <property type="component" value="Unassembled WGS sequence"/>
</dbReference>
<accession>A0ABX2CWA8</accession>
<protein>
    <submittedName>
        <fullName evidence="2">Uncharacterized protein</fullName>
    </submittedName>
</protein>
<evidence type="ECO:0000313" key="2">
    <source>
        <dbReference type="EMBL" id="NQE33898.1"/>
    </source>
</evidence>
<sequence>MGLQIRVPEKVDGNKTSAVDVSIFKEFNPDNCLLPDFVQSYFGQTLLLTAWLSVEQNQAAREDSQFLKKLAQQCLEKFISGQNLPSFYRQGQLFGSPILEYGNPSLQDTDCHVIVWFFNSSATDEIWDETRYSDFMDLFLYRNKILRAYHDSRKLYAVTREEYKQIELDIDNTFKYLQRDKAQQKQSKGAGLKEEELKYLETQMIEMPPRAVKYARMLIDLEFRQNTIAINAQNYQDQLNKISLDIKAAKKYNDSDTDLSFLETFTKETCPQFQRQIQADLGYFKHGSGLLDQATEAIRAIVAIEEAYRDAKLEVTIQAVGFGLGVAGVVAGSSPYLIKQDPPNQMIALPFLKVGINSFAFVLLISIGAGALVWGGVLLLANCKNLLGKFKNLLTRTKQLPPT</sequence>
<feature type="transmembrane region" description="Helical" evidence="1">
    <location>
        <begin position="358"/>
        <end position="381"/>
    </location>
</feature>
<keyword evidence="1" id="KW-1133">Transmembrane helix</keyword>
<gene>
    <name evidence="2" type="ORF">E5S67_01621</name>
</gene>
<proteinExistence type="predicted"/>
<keyword evidence="3" id="KW-1185">Reference proteome</keyword>
<keyword evidence="1" id="KW-0472">Membrane</keyword>
<comment type="caution">
    <text evidence="2">The sequence shown here is derived from an EMBL/GenBank/DDBJ whole genome shotgun (WGS) entry which is preliminary data.</text>
</comment>
<evidence type="ECO:0000256" key="1">
    <source>
        <dbReference type="SAM" id="Phobius"/>
    </source>
</evidence>
<feature type="transmembrane region" description="Helical" evidence="1">
    <location>
        <begin position="319"/>
        <end position="338"/>
    </location>
</feature>
<reference evidence="2 3" key="1">
    <citation type="journal article" date="2020" name="Sci. Rep.">
        <title>A novel cyanobacterial geosmin producer, revising GeoA distribution and dispersion patterns in Bacteria.</title>
        <authorList>
            <person name="Churro C."/>
            <person name="Semedo-Aguiar A.P."/>
            <person name="Silva A.D."/>
            <person name="Pereira-Leal J.B."/>
            <person name="Leite R.B."/>
        </authorList>
    </citation>
    <scope>NUCLEOTIDE SEQUENCE [LARGE SCALE GENOMIC DNA]</scope>
    <source>
        <strain evidence="2 3">IPMA8</strain>
    </source>
</reference>
<keyword evidence="1" id="KW-0812">Transmembrane</keyword>
<dbReference type="EMBL" id="SRRZ01000021">
    <property type="protein sequence ID" value="NQE33898.1"/>
    <property type="molecule type" value="Genomic_DNA"/>
</dbReference>
<organism evidence="2 3">
    <name type="scientific">Microcoleus asticus IPMA8</name>
    <dbReference type="NCBI Taxonomy" id="2563858"/>
    <lineage>
        <taxon>Bacteria</taxon>
        <taxon>Bacillati</taxon>
        <taxon>Cyanobacteriota</taxon>
        <taxon>Cyanophyceae</taxon>
        <taxon>Oscillatoriophycideae</taxon>
        <taxon>Oscillatoriales</taxon>
        <taxon>Microcoleaceae</taxon>
        <taxon>Microcoleus</taxon>
        <taxon>Microcoleus asticus</taxon>
    </lineage>
</organism>
<name>A0ABX2CWA8_9CYAN</name>